<sequence>MLLIATRSKWLIASFMADTLLHFLQYVCITVILSIFACYIWILAFLIDILLMGFLRGGHKVKQHELPHFSFEGCPYEPYVNTIRENIAVYLASDVITAEMTADSLDGLLPANQYLRYPDAFVSSSVHFAWRMWETIVHFAFQIPHDHASQEKLVKLIVALSKRPAVLVRYENTLLRFWDAMPHYDNFIAVYGNMFFFDYEWSHTNDKIHQTNLMAFLARVQATGLPHGLMFGMKWSLHTALDEERLDVLLWATLWIEHCGEYLWWFVSQESNNGVILNKQNWTHYMRRFGEVACDGQNGRYVRLLAQDAFRTMVRLTVSAPNPKFDSIGQMRWETLLAQEGSQGVFAEPIAPDLWVEEEEEEEEEEEVYWYWNGEGYVPRNSLGNASGFHPLRPPGGFLMYSNMTEEDESVIARAA</sequence>
<keyword evidence="1" id="KW-1133">Transmembrane helix</keyword>
<evidence type="ECO:0000256" key="1">
    <source>
        <dbReference type="SAM" id="Phobius"/>
    </source>
</evidence>
<keyword evidence="1" id="KW-0472">Membrane</keyword>
<evidence type="ECO:0000313" key="2">
    <source>
        <dbReference type="EMBL" id="KAJ4389014.1"/>
    </source>
</evidence>
<dbReference type="EMBL" id="JAPEVB010000004">
    <property type="protein sequence ID" value="KAJ4389014.1"/>
    <property type="molecule type" value="Genomic_DNA"/>
</dbReference>
<dbReference type="InterPro" id="IPR022085">
    <property type="entry name" value="OpdG"/>
</dbReference>
<gene>
    <name evidence="2" type="ORF">N0V93_006476</name>
</gene>
<dbReference type="AlphaFoldDB" id="A0A9W9CUS0"/>
<dbReference type="Proteomes" id="UP001140453">
    <property type="component" value="Unassembled WGS sequence"/>
</dbReference>
<dbReference type="Pfam" id="PF12311">
    <property type="entry name" value="DUF3632"/>
    <property type="match status" value="1"/>
</dbReference>
<protein>
    <submittedName>
        <fullName evidence="2">Uncharacterized protein</fullName>
    </submittedName>
</protein>
<keyword evidence="1" id="KW-0812">Transmembrane</keyword>
<accession>A0A9W9CUS0</accession>
<name>A0A9W9CUS0_9PEZI</name>
<feature type="transmembrane region" description="Helical" evidence="1">
    <location>
        <begin position="23"/>
        <end position="55"/>
    </location>
</feature>
<comment type="caution">
    <text evidence="2">The sequence shown here is derived from an EMBL/GenBank/DDBJ whole genome shotgun (WGS) entry which is preliminary data.</text>
</comment>
<reference evidence="2" key="1">
    <citation type="submission" date="2022-10" db="EMBL/GenBank/DDBJ databases">
        <title>Tapping the CABI collections for fungal endophytes: first genome assemblies for Collariella, Neodidymelliopsis, Ascochyta clinopodiicola, Didymella pomorum, Didymosphaeria variabile, Neocosmospora piperis and Neocucurbitaria cava.</title>
        <authorList>
            <person name="Hill R."/>
        </authorList>
    </citation>
    <scope>NUCLEOTIDE SEQUENCE</scope>
    <source>
        <strain evidence="2">IMI 355082</strain>
    </source>
</reference>
<proteinExistence type="predicted"/>
<keyword evidence="3" id="KW-1185">Reference proteome</keyword>
<evidence type="ECO:0000313" key="3">
    <source>
        <dbReference type="Proteomes" id="UP001140453"/>
    </source>
</evidence>
<dbReference type="InterPro" id="IPR053204">
    <property type="entry name" value="Oxopyrrolidines_Biosynth-assoc"/>
</dbReference>
<dbReference type="PANTHER" id="PTHR38797:SF4">
    <property type="entry name" value="NUCLEAR PORE COMPLEX PROTEIN NUP85"/>
    <property type="match status" value="1"/>
</dbReference>
<dbReference type="PANTHER" id="PTHR38797">
    <property type="entry name" value="NUCLEAR PORE COMPLEX PROTEIN NUP85-RELATED"/>
    <property type="match status" value="1"/>
</dbReference>
<organism evidence="2 3">
    <name type="scientific">Gnomoniopsis smithogilvyi</name>
    <dbReference type="NCBI Taxonomy" id="1191159"/>
    <lineage>
        <taxon>Eukaryota</taxon>
        <taxon>Fungi</taxon>
        <taxon>Dikarya</taxon>
        <taxon>Ascomycota</taxon>
        <taxon>Pezizomycotina</taxon>
        <taxon>Sordariomycetes</taxon>
        <taxon>Sordariomycetidae</taxon>
        <taxon>Diaporthales</taxon>
        <taxon>Gnomoniaceae</taxon>
        <taxon>Gnomoniopsis</taxon>
    </lineage>
</organism>
<dbReference type="OrthoDB" id="3350591at2759"/>